<organism evidence="1 2">
    <name type="scientific">Holothuria leucospilota</name>
    <name type="common">Black long sea cucumber</name>
    <name type="synonym">Mertensiothuria leucospilota</name>
    <dbReference type="NCBI Taxonomy" id="206669"/>
    <lineage>
        <taxon>Eukaryota</taxon>
        <taxon>Metazoa</taxon>
        <taxon>Echinodermata</taxon>
        <taxon>Eleutherozoa</taxon>
        <taxon>Echinozoa</taxon>
        <taxon>Holothuroidea</taxon>
        <taxon>Aspidochirotacea</taxon>
        <taxon>Aspidochirotida</taxon>
        <taxon>Holothuriidae</taxon>
        <taxon>Holothuria</taxon>
    </lineage>
</organism>
<comment type="caution">
    <text evidence="1">The sequence shown here is derived from an EMBL/GenBank/DDBJ whole genome shotgun (WGS) entry which is preliminary data.</text>
</comment>
<gene>
    <name evidence="1" type="ORF">HOLleu_28549</name>
</gene>
<reference evidence="1" key="1">
    <citation type="submission" date="2021-10" db="EMBL/GenBank/DDBJ databases">
        <title>Tropical sea cucumber genome reveals ecological adaptation and Cuvierian tubules defense mechanism.</title>
        <authorList>
            <person name="Chen T."/>
        </authorList>
    </citation>
    <scope>NUCLEOTIDE SEQUENCE</scope>
    <source>
        <strain evidence="1">Nanhai2018</strain>
        <tissue evidence="1">Muscle</tissue>
    </source>
</reference>
<evidence type="ECO:0000313" key="1">
    <source>
        <dbReference type="EMBL" id="KAJ8029211.1"/>
    </source>
</evidence>
<proteinExistence type="predicted"/>
<accession>A0A9Q1BMG0</accession>
<sequence>MVTADISKQFYLIEKFKAGGLSDRRILPEMPCSWFAEISHLMYISSNVTTAASSFSACESRCQLLRLCTISLRIHQFCVYKNIRRFSKCKVLCGILVPMLAIINETYSGYFKVIDVASVFNIEAFVMYLISGAVRHYGTVSNLSFVEVVEFVMYKGQVVAMKKRELEDNALKPVLN</sequence>
<evidence type="ECO:0000313" key="2">
    <source>
        <dbReference type="Proteomes" id="UP001152320"/>
    </source>
</evidence>
<keyword evidence="2" id="KW-1185">Reference proteome</keyword>
<name>A0A9Q1BMG0_HOLLE</name>
<dbReference type="Proteomes" id="UP001152320">
    <property type="component" value="Chromosome 14"/>
</dbReference>
<dbReference type="AlphaFoldDB" id="A0A9Q1BMG0"/>
<dbReference type="EMBL" id="JAIZAY010000014">
    <property type="protein sequence ID" value="KAJ8029211.1"/>
    <property type="molecule type" value="Genomic_DNA"/>
</dbReference>
<protein>
    <submittedName>
        <fullName evidence="1">Uncharacterized protein</fullName>
    </submittedName>
</protein>